<reference evidence="13 14" key="1">
    <citation type="submission" date="2018-08" db="EMBL/GenBank/DDBJ databases">
        <title>Aphanomyces genome sequencing and annotation.</title>
        <authorList>
            <person name="Minardi D."/>
            <person name="Oidtmann B."/>
            <person name="Van Der Giezen M."/>
            <person name="Studholme D.J."/>
        </authorList>
    </citation>
    <scope>NUCLEOTIDE SEQUENCE [LARGE SCALE GENOMIC DNA]</scope>
    <source>
        <strain evidence="13 14">Sv</strain>
    </source>
</reference>
<feature type="compositionally biased region" description="Basic and acidic residues" evidence="10">
    <location>
        <begin position="408"/>
        <end position="418"/>
    </location>
</feature>
<dbReference type="InterPro" id="IPR023298">
    <property type="entry name" value="ATPase_P-typ_TM_dom_sf"/>
</dbReference>
<dbReference type="SMART" id="SM00831">
    <property type="entry name" value="Cation_ATPase_N"/>
    <property type="match status" value="1"/>
</dbReference>
<gene>
    <name evidence="13" type="ORF">DYB35_003349</name>
</gene>
<dbReference type="SUPFAM" id="SSF81660">
    <property type="entry name" value="Metal cation-transporting ATPase, ATP-binding domain N"/>
    <property type="match status" value="1"/>
</dbReference>
<evidence type="ECO:0000256" key="4">
    <source>
        <dbReference type="ARBA" id="ARBA00022692"/>
    </source>
</evidence>
<feature type="transmembrane region" description="Helical" evidence="11">
    <location>
        <begin position="249"/>
        <end position="273"/>
    </location>
</feature>
<dbReference type="Pfam" id="PF00122">
    <property type="entry name" value="E1-E2_ATPase"/>
    <property type="match status" value="1"/>
</dbReference>
<dbReference type="PANTHER" id="PTHR42861">
    <property type="entry name" value="CALCIUM-TRANSPORTING ATPASE"/>
    <property type="match status" value="1"/>
</dbReference>
<dbReference type="Gene3D" id="3.40.1110.10">
    <property type="entry name" value="Calcium-transporting ATPase, cytoplasmic domain N"/>
    <property type="match status" value="1"/>
</dbReference>
<dbReference type="InterPro" id="IPR023214">
    <property type="entry name" value="HAD_sf"/>
</dbReference>
<feature type="domain" description="Cation-transporting P-type ATPase N-terminal" evidence="12">
    <location>
        <begin position="24"/>
        <end position="97"/>
    </location>
</feature>
<dbReference type="Gene3D" id="1.20.1110.10">
    <property type="entry name" value="Calcium-transporting ATPase, transmembrane domain"/>
    <property type="match status" value="1"/>
</dbReference>
<feature type="transmembrane region" description="Helical" evidence="11">
    <location>
        <begin position="852"/>
        <end position="870"/>
    </location>
</feature>
<evidence type="ECO:0000256" key="1">
    <source>
        <dbReference type="ARBA" id="ARBA00004141"/>
    </source>
</evidence>
<feature type="transmembrane region" description="Helical" evidence="11">
    <location>
        <begin position="662"/>
        <end position="682"/>
    </location>
</feature>
<evidence type="ECO:0000256" key="5">
    <source>
        <dbReference type="ARBA" id="ARBA00022741"/>
    </source>
</evidence>
<evidence type="ECO:0000256" key="7">
    <source>
        <dbReference type="ARBA" id="ARBA00022967"/>
    </source>
</evidence>
<comment type="subcellular location">
    <subcellularLocation>
        <location evidence="1">Membrane</location>
        <topology evidence="1">Multi-pass membrane protein</topology>
    </subcellularLocation>
</comment>
<dbReference type="InterPro" id="IPR023299">
    <property type="entry name" value="ATPase_P-typ_cyto_dom_N"/>
</dbReference>
<evidence type="ECO:0000259" key="12">
    <source>
        <dbReference type="SMART" id="SM00831"/>
    </source>
</evidence>
<dbReference type="PRINTS" id="PR00119">
    <property type="entry name" value="CATATPASE"/>
</dbReference>
<evidence type="ECO:0000256" key="9">
    <source>
        <dbReference type="ARBA" id="ARBA00023136"/>
    </source>
</evidence>
<dbReference type="GO" id="GO:0016887">
    <property type="term" value="F:ATP hydrolysis activity"/>
    <property type="evidence" value="ECO:0007669"/>
    <property type="project" value="InterPro"/>
</dbReference>
<dbReference type="EMBL" id="QUTG01002177">
    <property type="protein sequence ID" value="RHY97362.1"/>
    <property type="molecule type" value="Genomic_DNA"/>
</dbReference>
<keyword evidence="8 11" id="KW-1133">Transmembrane helix</keyword>
<dbReference type="VEuPathDB" id="FungiDB:H257_17035"/>
<dbReference type="Proteomes" id="UP000285712">
    <property type="component" value="Unassembled WGS sequence"/>
</dbReference>
<keyword evidence="5" id="KW-0547">Nucleotide-binding</keyword>
<proteinExistence type="inferred from homology"/>
<keyword evidence="3" id="KW-0597">Phosphoprotein</keyword>
<dbReference type="Gene3D" id="3.40.50.1000">
    <property type="entry name" value="HAD superfamily/HAD-like"/>
    <property type="match status" value="1"/>
</dbReference>
<dbReference type="InterPro" id="IPR008250">
    <property type="entry name" value="ATPase_P-typ_transduc_dom_A_sf"/>
</dbReference>
<comment type="caution">
    <text evidence="13">The sequence shown here is derived from an EMBL/GenBank/DDBJ whole genome shotgun (WGS) entry which is preliminary data.</text>
</comment>
<organism evidence="13 14">
    <name type="scientific">Aphanomyces astaci</name>
    <name type="common">Crayfish plague agent</name>
    <dbReference type="NCBI Taxonomy" id="112090"/>
    <lineage>
        <taxon>Eukaryota</taxon>
        <taxon>Sar</taxon>
        <taxon>Stramenopiles</taxon>
        <taxon>Oomycota</taxon>
        <taxon>Saprolegniomycetes</taxon>
        <taxon>Saprolegniales</taxon>
        <taxon>Verrucalvaceae</taxon>
        <taxon>Aphanomyces</taxon>
    </lineage>
</organism>
<keyword evidence="6" id="KW-0067">ATP-binding</keyword>
<dbReference type="Gene3D" id="2.70.150.10">
    <property type="entry name" value="Calcium-transporting ATPase, cytoplasmic transduction domain A"/>
    <property type="match status" value="1"/>
</dbReference>
<dbReference type="GO" id="GO:0016020">
    <property type="term" value="C:membrane"/>
    <property type="evidence" value="ECO:0007669"/>
    <property type="project" value="UniProtKB-SubCell"/>
</dbReference>
<evidence type="ECO:0000256" key="3">
    <source>
        <dbReference type="ARBA" id="ARBA00022553"/>
    </source>
</evidence>
<protein>
    <recommendedName>
        <fullName evidence="12">Cation-transporting P-type ATPase N-terminal domain-containing protein</fullName>
    </recommendedName>
</protein>
<dbReference type="InterPro" id="IPR004014">
    <property type="entry name" value="ATPase_P-typ_cation-transptr_N"/>
</dbReference>
<dbReference type="FunFam" id="2.70.150.10:FF:000042">
    <property type="entry name" value="Plasma membrane ATPase"/>
    <property type="match status" value="1"/>
</dbReference>
<sequence length="975" mass="103582">MASGPTYARESTPLLSASMRANEDRYYMGQDKRSLLNTAESGLSTVEAARRLKQFGPNELVDRTHKVSLGVKFLQQFGTPTAVLLWIAIAAEAATADIPDLAGLVFLQLVTAVVGWFEILKAENAATALKASLKPEAQVIRDGVHQTINAALLVPGDRVTLSGGCAVPADCDLCDQGGNHILVDEAMFTGETFPSMLGAGDTVKMGSLVTQGDTVEGIVSATGSQTFLGVVHASMPATYKQEAGLFRPMLVEITLVFSALALVLVGVCGGSLLVHGHSICDSIGFSVLLFLLSIPLSSSQVVSSSLAVGSRHLAEAKVLVTHATAIERLAALSLLYVDKTGSLTRNKMELQDELPIFAPHTTREDVLVMAALAAKWKEPPKDAIDTLVLNAIDLRPLDAYTLVNHRPLDNSKRTESTVRRPPPTKSTTNGSGKNDERDDTCSRTFKVTKGAPHVLLSLCSNVDDAMREAVMSKVLELAMRGLRAIAVARTNPVTDGGMSSSATGGWVLLGLLTFVDPPRHDTKRTLELLHEHHVSVKMVTGDTRALAAESCRQLHLGPVVLTPSQCIDHPEYVEAADAVAEIDGPSKVKIVQLSQADGHVVGMTGLGDTASLRQANVGIAVDGATDAAKAAADVVLTKAGLSVLLHGIVLARQVCRRILTHVTYRVASSLHLLFFFVVAIGWRRAVPRVTGLVQASTNTSSTTSITSPSSEVEGEFSLPVIALVLLSLLNDGLLASVAPVDSVVASLQPPTWHPRRFGVYVGSLAFVSTGLSVVWLWWLLDNAAAASTTSSTLTHLLQRLGLLDATSSTLSYGQVQMAMYLQLSLSDLGLYFSARATDGGLACLVTCPGKPLGLATALSAASATLLALFWPFQTMQRVSERLVAVTWVFVILGFGLQELAKGAAVGCLERVLPEADNSAEWQRRNRLALLHQHQAARQDGTLAIGLDSAVDRLARLDIELKAVRSVLQAASASCH</sequence>
<feature type="transmembrane region" description="Helical" evidence="11">
    <location>
        <begin position="757"/>
        <end position="780"/>
    </location>
</feature>
<dbReference type="AlphaFoldDB" id="A0A418DNN0"/>
<keyword evidence="4 11" id="KW-0812">Transmembrane</keyword>
<dbReference type="SUPFAM" id="SSF56784">
    <property type="entry name" value="HAD-like"/>
    <property type="match status" value="1"/>
</dbReference>
<dbReference type="Pfam" id="PF00690">
    <property type="entry name" value="Cation_ATPase_N"/>
    <property type="match status" value="1"/>
</dbReference>
<evidence type="ECO:0000256" key="2">
    <source>
        <dbReference type="ARBA" id="ARBA00008804"/>
    </source>
</evidence>
<dbReference type="PRINTS" id="PR00120">
    <property type="entry name" value="HATPASE"/>
</dbReference>
<comment type="similarity">
    <text evidence="2">Belongs to the cation transport ATPase (P-type) (TC 3.A.3) family. Type IIIA subfamily.</text>
</comment>
<feature type="transmembrane region" description="Helical" evidence="11">
    <location>
        <begin position="285"/>
        <end position="308"/>
    </location>
</feature>
<evidence type="ECO:0000256" key="10">
    <source>
        <dbReference type="SAM" id="MobiDB-lite"/>
    </source>
</evidence>
<evidence type="ECO:0000313" key="13">
    <source>
        <dbReference type="EMBL" id="RHY97362.1"/>
    </source>
</evidence>
<dbReference type="InterPro" id="IPR001757">
    <property type="entry name" value="P_typ_ATPase"/>
</dbReference>
<dbReference type="InterPro" id="IPR036412">
    <property type="entry name" value="HAD-like_sf"/>
</dbReference>
<dbReference type="InterPro" id="IPR059000">
    <property type="entry name" value="ATPase_P-type_domA"/>
</dbReference>
<keyword evidence="7" id="KW-1278">Translocase</keyword>
<accession>A0A418DNN0</accession>
<evidence type="ECO:0000313" key="14">
    <source>
        <dbReference type="Proteomes" id="UP000285712"/>
    </source>
</evidence>
<evidence type="ECO:0000256" key="8">
    <source>
        <dbReference type="ARBA" id="ARBA00022989"/>
    </source>
</evidence>
<name>A0A418DNN0_APHAT</name>
<evidence type="ECO:0000256" key="11">
    <source>
        <dbReference type="SAM" id="Phobius"/>
    </source>
</evidence>
<dbReference type="GO" id="GO:0005524">
    <property type="term" value="F:ATP binding"/>
    <property type="evidence" value="ECO:0007669"/>
    <property type="project" value="UniProtKB-KW"/>
</dbReference>
<keyword evidence="9 11" id="KW-0472">Membrane</keyword>
<feature type="region of interest" description="Disordered" evidence="10">
    <location>
        <begin position="408"/>
        <end position="440"/>
    </location>
</feature>
<dbReference type="SUPFAM" id="SSF81653">
    <property type="entry name" value="Calcium ATPase, transduction domain A"/>
    <property type="match status" value="1"/>
</dbReference>
<evidence type="ECO:0000256" key="6">
    <source>
        <dbReference type="ARBA" id="ARBA00022840"/>
    </source>
</evidence>
<dbReference type="SUPFAM" id="SSF81665">
    <property type="entry name" value="Calcium ATPase, transmembrane domain M"/>
    <property type="match status" value="1"/>
</dbReference>
<dbReference type="NCBIfam" id="TIGR01494">
    <property type="entry name" value="ATPase_P-type"/>
    <property type="match status" value="1"/>
</dbReference>